<evidence type="ECO:0000256" key="4">
    <source>
        <dbReference type="ARBA" id="ARBA00022692"/>
    </source>
</evidence>
<protein>
    <recommendedName>
        <fullName evidence="10">MFS transporter</fullName>
    </recommendedName>
</protein>
<keyword evidence="2" id="KW-0813">Transport</keyword>
<feature type="transmembrane region" description="Helical" evidence="7">
    <location>
        <begin position="241"/>
        <end position="265"/>
    </location>
</feature>
<evidence type="ECO:0000256" key="2">
    <source>
        <dbReference type="ARBA" id="ARBA00022448"/>
    </source>
</evidence>
<keyword evidence="6 7" id="KW-0472">Membrane</keyword>
<dbReference type="RefSeq" id="WP_285672526.1">
    <property type="nucleotide sequence ID" value="NZ_BSYI01000023.1"/>
</dbReference>
<sequence length="454" mass="48538">MRDAPPQSPDGSAPNQFALLGRRRFLPLFLVQFFGAFNDQVYQKAFVALITYRLADQLEMPIALLGVIASGLFILPFAVVTPTAGQIADRLDKAVMMRWVKGWEIVVMGLAVIGYHTQNVIFLYFVLFLMGAQSAMFAPIKYSVLPQYLHRSELVGGNGLVQGSTFLAIIFGTIIGNELILTEYGVQIVSAVVIAVAVAGFAASLFAPAAPPTETERRPIDWVFPRAIWHLVKLCRGHPPAFRAILAISWFWFLGATFLSLLPAYAKEALGVDEGVLTVLLAGFSVGVAIGAVATEALTRGRVGVSLPPVGALGLAAMALELYIATPAAPAEGAALLSRAEFFADAQGWRILADFVLLAAFAGMYVTPLNTVLQAESPDARRAQFIACSNVVDASFMVVSAVAVAVFLALGLDVPSVLCLVTLTGLPMAFLVARYAPETPMGRVALRLWPRGPG</sequence>
<evidence type="ECO:0000256" key="6">
    <source>
        <dbReference type="ARBA" id="ARBA00023136"/>
    </source>
</evidence>
<dbReference type="PANTHER" id="PTHR43266">
    <property type="entry name" value="MACROLIDE-EFFLUX PROTEIN"/>
    <property type="match status" value="1"/>
</dbReference>
<comment type="caution">
    <text evidence="8">The sequence shown here is derived from an EMBL/GenBank/DDBJ whole genome shotgun (WGS) entry which is preliminary data.</text>
</comment>
<dbReference type="CDD" id="cd06173">
    <property type="entry name" value="MFS_MefA_like"/>
    <property type="match status" value="1"/>
</dbReference>
<dbReference type="PANTHER" id="PTHR43266:SF2">
    <property type="entry name" value="MAJOR FACILITATOR SUPERFAMILY (MFS) PROFILE DOMAIN-CONTAINING PROTEIN"/>
    <property type="match status" value="1"/>
</dbReference>
<dbReference type="InterPro" id="IPR036259">
    <property type="entry name" value="MFS_trans_sf"/>
</dbReference>
<dbReference type="SUPFAM" id="SSF103473">
    <property type="entry name" value="MFS general substrate transporter"/>
    <property type="match status" value="1"/>
</dbReference>
<feature type="transmembrane region" description="Helical" evidence="7">
    <location>
        <begin position="385"/>
        <end position="408"/>
    </location>
</feature>
<feature type="transmembrane region" description="Helical" evidence="7">
    <location>
        <begin position="154"/>
        <end position="176"/>
    </location>
</feature>
<evidence type="ECO:0000256" key="7">
    <source>
        <dbReference type="SAM" id="Phobius"/>
    </source>
</evidence>
<dbReference type="InterPro" id="IPR011701">
    <property type="entry name" value="MFS"/>
</dbReference>
<dbReference type="EMBL" id="BSYI01000023">
    <property type="protein sequence ID" value="GMG83735.1"/>
    <property type="molecule type" value="Genomic_DNA"/>
</dbReference>
<keyword evidence="9" id="KW-1185">Reference proteome</keyword>
<feature type="transmembrane region" description="Helical" evidence="7">
    <location>
        <begin position="62"/>
        <end position="84"/>
    </location>
</feature>
<feature type="transmembrane region" description="Helical" evidence="7">
    <location>
        <begin position="414"/>
        <end position="433"/>
    </location>
</feature>
<keyword evidence="3" id="KW-1003">Cell membrane</keyword>
<keyword evidence="4 7" id="KW-0812">Transmembrane</keyword>
<evidence type="ECO:0008006" key="10">
    <source>
        <dbReference type="Google" id="ProtNLM"/>
    </source>
</evidence>
<dbReference type="Pfam" id="PF07690">
    <property type="entry name" value="MFS_1"/>
    <property type="match status" value="1"/>
</dbReference>
<gene>
    <name evidence="8" type="ORF">LNKW23_29480</name>
</gene>
<feature type="transmembrane region" description="Helical" evidence="7">
    <location>
        <begin position="310"/>
        <end position="329"/>
    </location>
</feature>
<feature type="transmembrane region" description="Helical" evidence="7">
    <location>
        <begin position="188"/>
        <end position="210"/>
    </location>
</feature>
<feature type="transmembrane region" description="Helical" evidence="7">
    <location>
        <begin position="277"/>
        <end position="298"/>
    </location>
</feature>
<dbReference type="Gene3D" id="1.20.1250.20">
    <property type="entry name" value="MFS general substrate transporter like domains"/>
    <property type="match status" value="1"/>
</dbReference>
<evidence type="ECO:0000256" key="3">
    <source>
        <dbReference type="ARBA" id="ARBA00022475"/>
    </source>
</evidence>
<keyword evidence="5 7" id="KW-1133">Transmembrane helix</keyword>
<evidence type="ECO:0000313" key="9">
    <source>
        <dbReference type="Proteomes" id="UP001239909"/>
    </source>
</evidence>
<organism evidence="8 9">
    <name type="scientific">Paralimibaculum aggregatum</name>
    <dbReference type="NCBI Taxonomy" id="3036245"/>
    <lineage>
        <taxon>Bacteria</taxon>
        <taxon>Pseudomonadati</taxon>
        <taxon>Pseudomonadota</taxon>
        <taxon>Alphaproteobacteria</taxon>
        <taxon>Rhodobacterales</taxon>
        <taxon>Paracoccaceae</taxon>
        <taxon>Paralimibaculum</taxon>
    </lineage>
</organism>
<name>A0ABQ6LN63_9RHOB</name>
<reference evidence="8 9" key="1">
    <citation type="submission" date="2023-04" db="EMBL/GenBank/DDBJ databases">
        <title>Marinoamorphus aggregata gen. nov., sp. Nov., isolate from tissue of brittle star Ophioplocus japonicus.</title>
        <authorList>
            <person name="Kawano K."/>
            <person name="Sawayama S."/>
            <person name="Nakagawa S."/>
        </authorList>
    </citation>
    <scope>NUCLEOTIDE SEQUENCE [LARGE SCALE GENOMIC DNA]</scope>
    <source>
        <strain evidence="8 9">NKW23</strain>
    </source>
</reference>
<evidence type="ECO:0000256" key="1">
    <source>
        <dbReference type="ARBA" id="ARBA00004651"/>
    </source>
</evidence>
<accession>A0ABQ6LN63</accession>
<evidence type="ECO:0000256" key="5">
    <source>
        <dbReference type="ARBA" id="ARBA00022989"/>
    </source>
</evidence>
<proteinExistence type="predicted"/>
<dbReference type="Proteomes" id="UP001239909">
    <property type="component" value="Unassembled WGS sequence"/>
</dbReference>
<feature type="transmembrane region" description="Helical" evidence="7">
    <location>
        <begin position="349"/>
        <end position="373"/>
    </location>
</feature>
<comment type="subcellular location">
    <subcellularLocation>
        <location evidence="1">Cell membrane</location>
        <topology evidence="1">Multi-pass membrane protein</topology>
    </subcellularLocation>
</comment>
<evidence type="ECO:0000313" key="8">
    <source>
        <dbReference type="EMBL" id="GMG83735.1"/>
    </source>
</evidence>